<evidence type="ECO:0000313" key="3">
    <source>
        <dbReference type="Proteomes" id="UP001596496"/>
    </source>
</evidence>
<comment type="caution">
    <text evidence="2">The sequence shown here is derived from an EMBL/GenBank/DDBJ whole genome shotgun (WGS) entry which is preliminary data.</text>
</comment>
<dbReference type="Proteomes" id="UP001596496">
    <property type="component" value="Unassembled WGS sequence"/>
</dbReference>
<dbReference type="CDD" id="cd06259">
    <property type="entry name" value="YdcF-like"/>
    <property type="match status" value="1"/>
</dbReference>
<accession>A0ABW2NXR5</accession>
<reference evidence="3" key="1">
    <citation type="journal article" date="2019" name="Int. J. Syst. Evol. Microbiol.">
        <title>The Global Catalogue of Microorganisms (GCM) 10K type strain sequencing project: providing services to taxonomists for standard genome sequencing and annotation.</title>
        <authorList>
            <consortium name="The Broad Institute Genomics Platform"/>
            <consortium name="The Broad Institute Genome Sequencing Center for Infectious Disease"/>
            <person name="Wu L."/>
            <person name="Ma J."/>
        </authorList>
    </citation>
    <scope>NUCLEOTIDE SEQUENCE [LARGE SCALE GENOMIC DNA]</scope>
    <source>
        <strain evidence="3">CECT 7649</strain>
    </source>
</reference>
<keyword evidence="3" id="KW-1185">Reference proteome</keyword>
<organism evidence="2 3">
    <name type="scientific">Sphaerisporangium rhizosphaerae</name>
    <dbReference type="NCBI Taxonomy" id="2269375"/>
    <lineage>
        <taxon>Bacteria</taxon>
        <taxon>Bacillati</taxon>
        <taxon>Actinomycetota</taxon>
        <taxon>Actinomycetes</taxon>
        <taxon>Streptosporangiales</taxon>
        <taxon>Streptosporangiaceae</taxon>
        <taxon>Sphaerisporangium</taxon>
    </lineage>
</organism>
<dbReference type="EMBL" id="JBHTCG010000004">
    <property type="protein sequence ID" value="MFC7382202.1"/>
    <property type="molecule type" value="Genomic_DNA"/>
</dbReference>
<dbReference type="PANTHER" id="PTHR30336">
    <property type="entry name" value="INNER MEMBRANE PROTEIN, PROBABLE PERMEASE"/>
    <property type="match status" value="1"/>
</dbReference>
<dbReference type="InterPro" id="IPR014729">
    <property type="entry name" value="Rossmann-like_a/b/a_fold"/>
</dbReference>
<sequence length="239" mass="26776">MTQKSTIPKEVWREAEILWDYHNMRHQVRPCDVGIGLGSHDIGVADYTAELFQQGMFPLIVFTGANAPTTIDLFPQGEAAHYRDRAISLGVPSDRIFVEAEARNTGENIDLSMRLLAEKGKHPSSVMLISRPYQQRRAYATCKKLWSEVSIVCASQDLPLDKYVEGIGSSKRVLDMLVGDTQRIHVYARAGFAVAQEMPEEVEQAFHHLVAAGYTSRLIGTPTRFFQDLTNSHATDTPR</sequence>
<dbReference type="Pfam" id="PF02698">
    <property type="entry name" value="DUF218"/>
    <property type="match status" value="1"/>
</dbReference>
<evidence type="ECO:0000259" key="1">
    <source>
        <dbReference type="Pfam" id="PF02698"/>
    </source>
</evidence>
<proteinExistence type="predicted"/>
<dbReference type="Gene3D" id="3.40.50.620">
    <property type="entry name" value="HUPs"/>
    <property type="match status" value="1"/>
</dbReference>
<dbReference type="PANTHER" id="PTHR30336:SF20">
    <property type="entry name" value="DUF218 DOMAIN-CONTAINING PROTEIN"/>
    <property type="match status" value="1"/>
</dbReference>
<feature type="domain" description="DUF218" evidence="1">
    <location>
        <begin position="44"/>
        <end position="149"/>
    </location>
</feature>
<dbReference type="RefSeq" id="WP_380825366.1">
    <property type="nucleotide sequence ID" value="NZ_JBHTCG010000004.1"/>
</dbReference>
<dbReference type="InterPro" id="IPR003848">
    <property type="entry name" value="DUF218"/>
</dbReference>
<evidence type="ECO:0000313" key="2">
    <source>
        <dbReference type="EMBL" id="MFC7382202.1"/>
    </source>
</evidence>
<dbReference type="InterPro" id="IPR051599">
    <property type="entry name" value="Cell_Envelope_Assoc"/>
</dbReference>
<name>A0ABW2NXR5_9ACTN</name>
<gene>
    <name evidence="2" type="ORF">ACFQSB_08295</name>
</gene>
<protein>
    <submittedName>
        <fullName evidence="2">YdcF family protein</fullName>
    </submittedName>
</protein>